<protein>
    <submittedName>
        <fullName evidence="3">Zinc finger MYM-type protein 1</fullName>
    </submittedName>
</protein>
<feature type="compositionally biased region" description="Low complexity" evidence="1">
    <location>
        <begin position="98"/>
        <end position="112"/>
    </location>
</feature>
<dbReference type="PANTHER" id="PTHR45749:SF21">
    <property type="entry name" value="DUF4371 DOMAIN-CONTAINING PROTEIN"/>
    <property type="match status" value="1"/>
</dbReference>
<dbReference type="OrthoDB" id="6516454at2759"/>
<evidence type="ECO:0000313" key="4">
    <source>
        <dbReference type="Proteomes" id="UP000499080"/>
    </source>
</evidence>
<comment type="caution">
    <text evidence="3">The sequence shown here is derived from an EMBL/GenBank/DDBJ whole genome shotgun (WGS) entry which is preliminary data.</text>
</comment>
<gene>
    <name evidence="3" type="primary">ZMYM1_66</name>
    <name evidence="3" type="ORF">AVEN_201310_1</name>
</gene>
<dbReference type="InterPro" id="IPR012337">
    <property type="entry name" value="RNaseH-like_sf"/>
</dbReference>
<organism evidence="3 4">
    <name type="scientific">Araneus ventricosus</name>
    <name type="common">Orbweaver spider</name>
    <name type="synonym">Epeira ventricosa</name>
    <dbReference type="NCBI Taxonomy" id="182803"/>
    <lineage>
        <taxon>Eukaryota</taxon>
        <taxon>Metazoa</taxon>
        <taxon>Ecdysozoa</taxon>
        <taxon>Arthropoda</taxon>
        <taxon>Chelicerata</taxon>
        <taxon>Arachnida</taxon>
        <taxon>Araneae</taxon>
        <taxon>Araneomorphae</taxon>
        <taxon>Entelegynae</taxon>
        <taxon>Araneoidea</taxon>
        <taxon>Araneidae</taxon>
        <taxon>Araneus</taxon>
    </lineage>
</organism>
<reference evidence="3 4" key="1">
    <citation type="journal article" date="2019" name="Sci. Rep.">
        <title>Orb-weaving spider Araneus ventricosus genome elucidates the spidroin gene catalogue.</title>
        <authorList>
            <person name="Kono N."/>
            <person name="Nakamura H."/>
            <person name="Ohtoshi R."/>
            <person name="Moran D.A.P."/>
            <person name="Shinohara A."/>
            <person name="Yoshida Y."/>
            <person name="Fujiwara M."/>
            <person name="Mori M."/>
            <person name="Tomita M."/>
            <person name="Arakawa K."/>
        </authorList>
    </citation>
    <scope>NUCLEOTIDE SEQUENCE [LARGE SCALE GENOMIC DNA]</scope>
</reference>
<dbReference type="AlphaFoldDB" id="A0A4Y2VGD9"/>
<dbReference type="Pfam" id="PF14291">
    <property type="entry name" value="DUF4371"/>
    <property type="match status" value="1"/>
</dbReference>
<dbReference type="InterPro" id="IPR006580">
    <property type="entry name" value="Znf_TTF"/>
</dbReference>
<evidence type="ECO:0000313" key="3">
    <source>
        <dbReference type="EMBL" id="GBO23538.1"/>
    </source>
</evidence>
<dbReference type="EMBL" id="BGPR01046594">
    <property type="protein sequence ID" value="GBO23538.1"/>
    <property type="molecule type" value="Genomic_DNA"/>
</dbReference>
<evidence type="ECO:0000256" key="1">
    <source>
        <dbReference type="SAM" id="MobiDB-lite"/>
    </source>
</evidence>
<dbReference type="SMART" id="SM00597">
    <property type="entry name" value="ZnF_TTF"/>
    <property type="match status" value="1"/>
</dbReference>
<proteinExistence type="predicted"/>
<feature type="compositionally biased region" description="Pro residues" evidence="1">
    <location>
        <begin position="113"/>
        <end position="130"/>
    </location>
</feature>
<sequence>MSKSRKRIKLECLECGSQFDDDYRCRHEKAKHDGKRVQVKHVGAFSNPFEASKRKVPVSSLFTDKPKEKMVNELPKDNLLQNNEPLVAFALKSAEKQQLPQELSQLPSSLPRAPSPPSKSQLPPSPPPLSQPHEAENGCSLLKLAGRVTEFLENYKRVDEILNQLKKDAVTNPKVFFTEIIDCLTKIHEESGELLEYAKEEEQNYPNSIVNLQVGSEILIEHDPGKRKKIVTTNERHYLSALGPFQPKLSVFPVNADIPTNKQRRFNSAWYAEFPLLEYSPFKDAAFCFACSLFHGGVGRSNANTEWASVGVRQWHNMKGRGVKKQGKLHAHFTSESHRAAMSDLCHFVHSGSHVDALLDKSIRENKIKEEQEKEYHMKILQILFDVAKTLGRQGLAFRGQEKAENNDGNFKQIVHLVSRHCAIMKKWLDESDQRSHHVTYLSNTSQNEFIDLLGARTQGVILEEIEKTDFFSIMADTTPDSSHQDLLAINIRYITAENEGPVPVERLLKMEVLHTKKTGEELAAKIFSSLNMLGIPTTKIVFQSYDFARNMSGEYNGTQQKLSEKCEKKIPYVPCQAHRINIFVETACNASSLIRGYFNVLESLYVFFTSSTKRFQNLHAELETIENSLQLKNLSKTRWTARAESVKAIWIAYEGIVHVLEKIKNNTKDFDSKSRAVASGLYKKIIDFDFICSLFFTKNVMFKIKNLTEALEREELNIIELINGTINSFQEMNNDIEINALVKSAICFAEKLHISPEDDYLKNHRLRHAPKKYDNNPETTCNVNLMTYYRKEFKAVLDVFASCVNDDLKNTLSVFEPYQKIFTIPAKRNNCLIKSIKSIVDSHPEIFSEELECLHTELQMLLDSSESCSSC</sequence>
<keyword evidence="4" id="KW-1185">Reference proteome</keyword>
<accession>A0A4Y2VGD9</accession>
<evidence type="ECO:0000259" key="2">
    <source>
        <dbReference type="SMART" id="SM00597"/>
    </source>
</evidence>
<feature type="region of interest" description="Disordered" evidence="1">
    <location>
        <begin position="98"/>
        <end position="135"/>
    </location>
</feature>
<dbReference type="PANTHER" id="PTHR45749">
    <property type="match status" value="1"/>
</dbReference>
<feature type="domain" description="TTF-type" evidence="2">
    <location>
        <begin position="262"/>
        <end position="361"/>
    </location>
</feature>
<name>A0A4Y2VGD9_ARAVE</name>
<dbReference type="SUPFAM" id="SSF53098">
    <property type="entry name" value="Ribonuclease H-like"/>
    <property type="match status" value="1"/>
</dbReference>
<dbReference type="Proteomes" id="UP000499080">
    <property type="component" value="Unassembled WGS sequence"/>
</dbReference>
<dbReference type="InterPro" id="IPR025398">
    <property type="entry name" value="DUF4371"/>
</dbReference>